<organism evidence="2 3">
    <name type="scientific">Morella rubra</name>
    <name type="common">Chinese bayberry</name>
    <dbReference type="NCBI Taxonomy" id="262757"/>
    <lineage>
        <taxon>Eukaryota</taxon>
        <taxon>Viridiplantae</taxon>
        <taxon>Streptophyta</taxon>
        <taxon>Embryophyta</taxon>
        <taxon>Tracheophyta</taxon>
        <taxon>Spermatophyta</taxon>
        <taxon>Magnoliopsida</taxon>
        <taxon>eudicotyledons</taxon>
        <taxon>Gunneridae</taxon>
        <taxon>Pentapetalae</taxon>
        <taxon>rosids</taxon>
        <taxon>fabids</taxon>
        <taxon>Fagales</taxon>
        <taxon>Myricaceae</taxon>
        <taxon>Morella</taxon>
    </lineage>
</organism>
<protein>
    <submittedName>
        <fullName evidence="2">Uncharacterized protein</fullName>
    </submittedName>
</protein>
<evidence type="ECO:0000313" key="2">
    <source>
        <dbReference type="EMBL" id="KAB1204175.1"/>
    </source>
</evidence>
<gene>
    <name evidence="2" type="ORF">CJ030_MR8G025883</name>
</gene>
<proteinExistence type="predicted"/>
<dbReference type="EMBL" id="RXIC02000026">
    <property type="protein sequence ID" value="KAB1204175.1"/>
    <property type="molecule type" value="Genomic_DNA"/>
</dbReference>
<evidence type="ECO:0000256" key="1">
    <source>
        <dbReference type="SAM" id="MobiDB-lite"/>
    </source>
</evidence>
<dbReference type="Proteomes" id="UP000516437">
    <property type="component" value="Chromosome 8"/>
</dbReference>
<feature type="region of interest" description="Disordered" evidence="1">
    <location>
        <begin position="1"/>
        <end position="28"/>
    </location>
</feature>
<dbReference type="AlphaFoldDB" id="A0A6A1UUV2"/>
<evidence type="ECO:0000313" key="3">
    <source>
        <dbReference type="Proteomes" id="UP000516437"/>
    </source>
</evidence>
<comment type="caution">
    <text evidence="2">The sequence shown here is derived from an EMBL/GenBank/DDBJ whole genome shotgun (WGS) entry which is preliminary data.</text>
</comment>
<keyword evidence="3" id="KW-1185">Reference proteome</keyword>
<name>A0A6A1UUV2_9ROSI</name>
<reference evidence="2 3" key="1">
    <citation type="journal article" date="2019" name="Plant Biotechnol. J.">
        <title>The red bayberry genome and genetic basis of sex determination.</title>
        <authorList>
            <person name="Jia H.M."/>
            <person name="Jia H.J."/>
            <person name="Cai Q.L."/>
            <person name="Wang Y."/>
            <person name="Zhao H.B."/>
            <person name="Yang W.F."/>
            <person name="Wang G.Y."/>
            <person name="Li Y.H."/>
            <person name="Zhan D.L."/>
            <person name="Shen Y.T."/>
            <person name="Niu Q.F."/>
            <person name="Chang L."/>
            <person name="Qiu J."/>
            <person name="Zhao L."/>
            <person name="Xie H.B."/>
            <person name="Fu W.Y."/>
            <person name="Jin J."/>
            <person name="Li X.W."/>
            <person name="Jiao Y."/>
            <person name="Zhou C.C."/>
            <person name="Tu T."/>
            <person name="Chai C.Y."/>
            <person name="Gao J.L."/>
            <person name="Fan L.J."/>
            <person name="van de Weg E."/>
            <person name="Wang J.Y."/>
            <person name="Gao Z.S."/>
        </authorList>
    </citation>
    <scope>NUCLEOTIDE SEQUENCE [LARGE SCALE GENOMIC DNA]</scope>
    <source>
        <tissue evidence="2">Leaves</tissue>
    </source>
</reference>
<sequence>MASTRTRKQGTPAPMISHDSPAMPMLGIPTSQLQTCHGKSMASAETCLDVVPQQDLGHQPSQATVDDQEWLPTAATTSNGAPPPLAVIGRDVKRMAWGVGRASPPMEEYGGGWRRNQALYGDIFRD</sequence>
<accession>A0A6A1UUV2</accession>